<evidence type="ECO:0000256" key="1">
    <source>
        <dbReference type="ARBA" id="ARBA00009477"/>
    </source>
</evidence>
<dbReference type="Gene3D" id="2.40.30.170">
    <property type="match status" value="1"/>
</dbReference>
<evidence type="ECO:0000313" key="6">
    <source>
        <dbReference type="EMBL" id="SFK03990.1"/>
    </source>
</evidence>
<keyword evidence="7" id="KW-1185">Reference proteome</keyword>
<dbReference type="PANTHER" id="PTHR30469:SF15">
    <property type="entry name" value="HLYD FAMILY OF SECRETION PROTEINS"/>
    <property type="match status" value="1"/>
</dbReference>
<dbReference type="OrthoDB" id="9806939at2"/>
<dbReference type="SUPFAM" id="SSF111369">
    <property type="entry name" value="HlyD-like secretion proteins"/>
    <property type="match status" value="1"/>
</dbReference>
<dbReference type="InterPro" id="IPR058625">
    <property type="entry name" value="MdtA-like_BSH"/>
</dbReference>
<evidence type="ECO:0000313" key="7">
    <source>
        <dbReference type="Proteomes" id="UP000198924"/>
    </source>
</evidence>
<sequence length="360" mass="38844">MKNHYYLKLICIFLFALSGFLTATKIYAETPVSVILPEKSKVSDNLTLSGTLTAEKQAMLSPRVDGLVSNVLVDAGSKVKKGDLLLELDPALSKQVLAQAKAATAEAQAARNEAQRLVNEAKGLREKNYISASENASRLSNLNLTEAALMAAKAAEASAQEQLSRHNLPAPFSGVISAKLTEAGEWVNRGTTVLELVATNKVRLDVKVPQERFSEINRENQVEVIPDVFPDKRFKGTINAIVPVSDPQARAFLVRILIDTGDISLLPGTSAKAIIGLNDNQPSQPRIIIPRDALLLHPDGGYSVFVVKDGVAKRHKVHIGTQSSQGVTILSGITLDDKVVTRGNEVLRDGQSVTIIDSEQ</sequence>
<dbReference type="GO" id="GO:0015562">
    <property type="term" value="F:efflux transmembrane transporter activity"/>
    <property type="evidence" value="ECO:0007669"/>
    <property type="project" value="TreeGrafter"/>
</dbReference>
<dbReference type="InterPro" id="IPR058637">
    <property type="entry name" value="YknX-like_C"/>
</dbReference>
<organism evidence="6 7">
    <name type="scientific">Methylophaga sulfidovorans</name>
    <dbReference type="NCBI Taxonomy" id="45496"/>
    <lineage>
        <taxon>Bacteria</taxon>
        <taxon>Pseudomonadati</taxon>
        <taxon>Pseudomonadota</taxon>
        <taxon>Gammaproteobacteria</taxon>
        <taxon>Thiotrichales</taxon>
        <taxon>Piscirickettsiaceae</taxon>
        <taxon>Methylophaga</taxon>
    </lineage>
</organism>
<dbReference type="Pfam" id="PF25917">
    <property type="entry name" value="BSH_RND"/>
    <property type="match status" value="1"/>
</dbReference>
<dbReference type="Pfam" id="PF25954">
    <property type="entry name" value="Beta-barrel_RND_2"/>
    <property type="match status" value="1"/>
</dbReference>
<reference evidence="7" key="1">
    <citation type="submission" date="2016-10" db="EMBL/GenBank/DDBJ databases">
        <authorList>
            <person name="Varghese N."/>
            <person name="Submissions S."/>
        </authorList>
    </citation>
    <scope>NUCLEOTIDE SEQUENCE [LARGE SCALE GENOMIC DNA]</scope>
    <source>
        <strain evidence="7">DSM 11578</strain>
    </source>
</reference>
<name>A0A1I3W9B0_9GAMM</name>
<feature type="domain" description="Multidrug resistance protein MdtA-like barrel-sandwich hybrid" evidence="3">
    <location>
        <begin position="57"/>
        <end position="194"/>
    </location>
</feature>
<proteinExistence type="inferred from homology"/>
<keyword evidence="2" id="KW-0175">Coiled coil</keyword>
<gene>
    <name evidence="6" type="ORF">SAMN04488079_10493</name>
</gene>
<dbReference type="PANTHER" id="PTHR30469">
    <property type="entry name" value="MULTIDRUG RESISTANCE PROTEIN MDTA"/>
    <property type="match status" value="1"/>
</dbReference>
<protein>
    <submittedName>
        <fullName evidence="6">RND family efflux transporter, MFP subunit</fullName>
    </submittedName>
</protein>
<accession>A0A1I3W9B0</accession>
<dbReference type="Gene3D" id="2.40.50.100">
    <property type="match status" value="1"/>
</dbReference>
<feature type="coiled-coil region" evidence="2">
    <location>
        <begin position="93"/>
        <end position="127"/>
    </location>
</feature>
<dbReference type="EMBL" id="FOSH01000004">
    <property type="protein sequence ID" value="SFK03990.1"/>
    <property type="molecule type" value="Genomic_DNA"/>
</dbReference>
<evidence type="ECO:0000256" key="2">
    <source>
        <dbReference type="SAM" id="Coils"/>
    </source>
</evidence>
<evidence type="ECO:0000259" key="4">
    <source>
        <dbReference type="Pfam" id="PF25954"/>
    </source>
</evidence>
<dbReference type="Gene3D" id="1.10.287.470">
    <property type="entry name" value="Helix hairpin bin"/>
    <property type="match status" value="1"/>
</dbReference>
<dbReference type="GO" id="GO:1990281">
    <property type="term" value="C:efflux pump complex"/>
    <property type="evidence" value="ECO:0007669"/>
    <property type="project" value="TreeGrafter"/>
</dbReference>
<dbReference type="Gene3D" id="2.40.420.20">
    <property type="match status" value="1"/>
</dbReference>
<feature type="domain" description="CusB-like beta-barrel" evidence="4">
    <location>
        <begin position="204"/>
        <end position="273"/>
    </location>
</feature>
<evidence type="ECO:0000259" key="5">
    <source>
        <dbReference type="Pfam" id="PF25989"/>
    </source>
</evidence>
<dbReference type="AlphaFoldDB" id="A0A1I3W9B0"/>
<dbReference type="NCBIfam" id="TIGR01730">
    <property type="entry name" value="RND_mfp"/>
    <property type="match status" value="1"/>
</dbReference>
<dbReference type="STRING" id="45496.SAMN04488079_10493"/>
<evidence type="ECO:0000259" key="3">
    <source>
        <dbReference type="Pfam" id="PF25917"/>
    </source>
</evidence>
<dbReference type="Pfam" id="PF25989">
    <property type="entry name" value="YknX_C"/>
    <property type="match status" value="1"/>
</dbReference>
<comment type="similarity">
    <text evidence="1">Belongs to the membrane fusion protein (MFP) (TC 8.A.1) family.</text>
</comment>
<dbReference type="InterPro" id="IPR058792">
    <property type="entry name" value="Beta-barrel_RND_2"/>
</dbReference>
<dbReference type="RefSeq" id="WP_091711941.1">
    <property type="nucleotide sequence ID" value="NZ_FOSH01000004.1"/>
</dbReference>
<feature type="domain" description="YknX-like C-terminal permuted SH3-like" evidence="5">
    <location>
        <begin position="289"/>
        <end position="355"/>
    </location>
</feature>
<dbReference type="InterPro" id="IPR006143">
    <property type="entry name" value="RND_pump_MFP"/>
</dbReference>
<dbReference type="Proteomes" id="UP000198924">
    <property type="component" value="Unassembled WGS sequence"/>
</dbReference>